<dbReference type="RefSeq" id="WP_002122878.1">
    <property type="nucleotide sequence ID" value="NZ_AHNR02000014.1"/>
</dbReference>
<proteinExistence type="predicted"/>
<dbReference type="EMBL" id="AHNR02000014">
    <property type="protein sequence ID" value="EKR56635.1"/>
    <property type="molecule type" value="Genomic_DNA"/>
</dbReference>
<accession>A0A0E2DB14</accession>
<dbReference type="Proteomes" id="UP000001340">
    <property type="component" value="Unassembled WGS sequence"/>
</dbReference>
<comment type="caution">
    <text evidence="1">The sequence shown here is derived from an EMBL/GenBank/DDBJ whole genome shotgun (WGS) entry which is preliminary data.</text>
</comment>
<organism evidence="1 2">
    <name type="scientific">Leptospira interrogans str. UI 12758</name>
    <dbReference type="NCBI Taxonomy" id="1049938"/>
    <lineage>
        <taxon>Bacteria</taxon>
        <taxon>Pseudomonadati</taxon>
        <taxon>Spirochaetota</taxon>
        <taxon>Spirochaetia</taxon>
        <taxon>Leptospirales</taxon>
        <taxon>Leptospiraceae</taxon>
        <taxon>Leptospira</taxon>
    </lineage>
</organism>
<evidence type="ECO:0000313" key="2">
    <source>
        <dbReference type="Proteomes" id="UP000001340"/>
    </source>
</evidence>
<reference evidence="1 2" key="1">
    <citation type="submission" date="2012-10" db="EMBL/GenBank/DDBJ databases">
        <authorList>
            <person name="Harkins D.M."/>
            <person name="Durkin A.S."/>
            <person name="Brinkac L.M."/>
            <person name="Haft D.H."/>
            <person name="Selengut J.D."/>
            <person name="Sanka R."/>
            <person name="DePew J."/>
            <person name="Purushe J."/>
            <person name="Chanthongthip A."/>
            <person name="Lattana O."/>
            <person name="Phetsouvanh R."/>
            <person name="Newton P.N."/>
            <person name="Vinetz J.M."/>
            <person name="Sutton G.G."/>
            <person name="Nierman W.C."/>
            <person name="Fouts D.E."/>
        </authorList>
    </citation>
    <scope>NUCLEOTIDE SEQUENCE [LARGE SCALE GENOMIC DNA]</scope>
    <source>
        <strain evidence="1 2">UI 12758</strain>
    </source>
</reference>
<evidence type="ECO:0000313" key="1">
    <source>
        <dbReference type="EMBL" id="EKR56635.1"/>
    </source>
</evidence>
<name>A0A0E2DB14_LEPIR</name>
<protein>
    <submittedName>
        <fullName evidence="1">Uncharacterized protein</fullName>
    </submittedName>
</protein>
<sequence>MFPIFNFFLRGIGSSVRLGKSGPIFKATQTGIEVRNTTDSGLTNLKVASPISPQDAVNLSWVKSEILTNWNTPVQNLSELRSVPASERKDKQMREVEDEFTLYQFDADSYATVPDVVDPLRVILPNDLTLVSPGRWIKTKARTSLHSELIGLTLNDHPQYQLRGEKNSSLGYPGLSSDFGLELLSSGGIRSVLRSISTTVRDFFLPDRSGTLALDTTFQGSTSTVNGEKGLVPTPLTTDREKFLSGDGSWKTNFGSLKNSSIQTLNYTASKYERVLCDVSGGGFTVSLPTNPNDNEVVGILDISNKAGTNPITIERNGQMIEDISEDWQLDLDGGSIEICFSSEKGSWYFLASKAYSNVAPSNGFLTNTPTFTETSLAPSANAVRQYVEQIQVSILQLVSNFGVFLFGSSYAPPGTIIKNAYFEGTTNSSGLCTIQTGLSNTILFVSAFVSDNQGKWFSLPPLGIAATLYYDESGILSLQFTGNSTFQNRNVRFRVEFK</sequence>
<dbReference type="AlphaFoldDB" id="A0A0E2DB14"/>
<gene>
    <name evidence="1" type="ORF">LEP1GSC105_4278</name>
</gene>